<dbReference type="AlphaFoldDB" id="A0A540K2S0"/>
<sequence length="61" mass="6610">MESSTRVTGLGIELLNPSNYKIWRSCMESYLVGEDLWDVVGGAYTTKPENGADADDLINGG</sequence>
<keyword evidence="3" id="KW-1185">Reference proteome</keyword>
<comment type="caution">
    <text evidence="2">The sequence shown here is derived from an EMBL/GenBank/DDBJ whole genome shotgun (WGS) entry which is preliminary data.</text>
</comment>
<dbReference type="Proteomes" id="UP000315295">
    <property type="component" value="Unassembled WGS sequence"/>
</dbReference>
<accession>A0A540K2S0</accession>
<gene>
    <name evidence="2" type="ORF">C1H46_045896</name>
</gene>
<dbReference type="InterPro" id="IPR025314">
    <property type="entry name" value="DUF4219"/>
</dbReference>
<organism evidence="2 3">
    <name type="scientific">Malus baccata</name>
    <name type="common">Siberian crab apple</name>
    <name type="synonym">Pyrus baccata</name>
    <dbReference type="NCBI Taxonomy" id="106549"/>
    <lineage>
        <taxon>Eukaryota</taxon>
        <taxon>Viridiplantae</taxon>
        <taxon>Streptophyta</taxon>
        <taxon>Embryophyta</taxon>
        <taxon>Tracheophyta</taxon>
        <taxon>Spermatophyta</taxon>
        <taxon>Magnoliopsida</taxon>
        <taxon>eudicotyledons</taxon>
        <taxon>Gunneridae</taxon>
        <taxon>Pentapetalae</taxon>
        <taxon>rosids</taxon>
        <taxon>fabids</taxon>
        <taxon>Rosales</taxon>
        <taxon>Rosaceae</taxon>
        <taxon>Amygdaloideae</taxon>
        <taxon>Maleae</taxon>
        <taxon>Malus</taxon>
    </lineage>
</organism>
<evidence type="ECO:0000259" key="1">
    <source>
        <dbReference type="Pfam" id="PF13961"/>
    </source>
</evidence>
<evidence type="ECO:0000313" key="2">
    <source>
        <dbReference type="EMBL" id="TQD68571.1"/>
    </source>
</evidence>
<dbReference type="EMBL" id="VIEB01018509">
    <property type="protein sequence ID" value="TQD68571.1"/>
    <property type="molecule type" value="Genomic_DNA"/>
</dbReference>
<dbReference type="Pfam" id="PF13961">
    <property type="entry name" value="DUF4219"/>
    <property type="match status" value="1"/>
</dbReference>
<reference evidence="2 3" key="1">
    <citation type="journal article" date="2019" name="G3 (Bethesda)">
        <title>Sequencing of a Wild Apple (Malus baccata) Genome Unravels the Differences Between Cultivated and Wild Apple Species Regarding Disease Resistance and Cold Tolerance.</title>
        <authorList>
            <person name="Chen X."/>
        </authorList>
    </citation>
    <scope>NUCLEOTIDE SEQUENCE [LARGE SCALE GENOMIC DNA]</scope>
    <source>
        <strain evidence="3">cv. Shandingzi</strain>
        <tissue evidence="2">Leaves</tissue>
    </source>
</reference>
<feature type="domain" description="DUF4219" evidence="1">
    <location>
        <begin position="15"/>
        <end position="40"/>
    </location>
</feature>
<name>A0A540K2S0_MALBA</name>
<evidence type="ECO:0000313" key="3">
    <source>
        <dbReference type="Proteomes" id="UP000315295"/>
    </source>
</evidence>
<proteinExistence type="predicted"/>
<protein>
    <recommendedName>
        <fullName evidence="1">DUF4219 domain-containing protein</fullName>
    </recommendedName>
</protein>